<keyword evidence="4" id="KW-1185">Reference proteome</keyword>
<organism evidence="3 4">
    <name type="scientific">Paenibacillus faecis</name>
    <dbReference type="NCBI Taxonomy" id="862114"/>
    <lineage>
        <taxon>Bacteria</taxon>
        <taxon>Bacillati</taxon>
        <taxon>Bacillota</taxon>
        <taxon>Bacilli</taxon>
        <taxon>Bacillales</taxon>
        <taxon>Paenibacillaceae</taxon>
        <taxon>Paenibacillus</taxon>
    </lineage>
</organism>
<accession>A0A5D0CMT7</accession>
<evidence type="ECO:0000256" key="2">
    <source>
        <dbReference type="SAM" id="SignalP"/>
    </source>
</evidence>
<feature type="compositionally biased region" description="Polar residues" evidence="1">
    <location>
        <begin position="58"/>
        <end position="83"/>
    </location>
</feature>
<gene>
    <name evidence="3" type="ORF">FRY98_25315</name>
</gene>
<name>A0A5D0CMT7_9BACL</name>
<feature type="signal peptide" evidence="2">
    <location>
        <begin position="1"/>
        <end position="24"/>
    </location>
</feature>
<protein>
    <submittedName>
        <fullName evidence="3">Uncharacterized protein</fullName>
    </submittedName>
</protein>
<evidence type="ECO:0000256" key="1">
    <source>
        <dbReference type="SAM" id="MobiDB-lite"/>
    </source>
</evidence>
<proteinExistence type="predicted"/>
<sequence length="215" mass="22839">MKKFNMILSIIMAMMISFLAGVYAAPALQKNGFGPPAVEGATVNAADANGKGDKNTEAKQTGTNAGVSDPDSGSTEGDQNPTDAAQEKGKSATVVTGGEIGEPITFNYSINSADGVKLTWEGDNLTGKTINYYTAEISTFNPVGDPSHDQMTGDSTFKLKYVGPVKPGDKMLLFDLFTYQGALHTIRIDKFILEYDDGTTETIDYGYETSDSSGL</sequence>
<feature type="chain" id="PRO_5022965718" evidence="2">
    <location>
        <begin position="25"/>
        <end position="215"/>
    </location>
</feature>
<dbReference type="AlphaFoldDB" id="A0A5D0CMT7"/>
<feature type="region of interest" description="Disordered" evidence="1">
    <location>
        <begin position="46"/>
        <end position="92"/>
    </location>
</feature>
<comment type="caution">
    <text evidence="3">The sequence shown here is derived from an EMBL/GenBank/DDBJ whole genome shotgun (WGS) entry which is preliminary data.</text>
</comment>
<keyword evidence="2" id="KW-0732">Signal</keyword>
<dbReference type="EMBL" id="VSDO01000006">
    <property type="protein sequence ID" value="TYA09937.1"/>
    <property type="molecule type" value="Genomic_DNA"/>
</dbReference>
<reference evidence="3 4" key="1">
    <citation type="submission" date="2019-08" db="EMBL/GenBank/DDBJ databases">
        <title>Genome sequencing of Paenibacillus faecis DSM 23593(T).</title>
        <authorList>
            <person name="Kook J.-K."/>
            <person name="Park S.-N."/>
            <person name="Lim Y.K."/>
        </authorList>
    </citation>
    <scope>NUCLEOTIDE SEQUENCE [LARGE SCALE GENOMIC DNA]</scope>
    <source>
        <strain evidence="3 4">DSM 23593</strain>
    </source>
</reference>
<dbReference type="OrthoDB" id="2651265at2"/>
<dbReference type="RefSeq" id="WP_148457463.1">
    <property type="nucleotide sequence ID" value="NZ_VSDO01000006.1"/>
</dbReference>
<evidence type="ECO:0000313" key="3">
    <source>
        <dbReference type="EMBL" id="TYA09937.1"/>
    </source>
</evidence>
<evidence type="ECO:0000313" key="4">
    <source>
        <dbReference type="Proteomes" id="UP000325218"/>
    </source>
</evidence>
<dbReference type="Proteomes" id="UP000325218">
    <property type="component" value="Unassembled WGS sequence"/>
</dbReference>